<dbReference type="PANTHER" id="PTHR33562">
    <property type="entry name" value="ATILLA, ISOFORM B-RELATED-RELATED"/>
    <property type="match status" value="1"/>
</dbReference>
<dbReference type="InterPro" id="IPR031424">
    <property type="entry name" value="QVR-like"/>
</dbReference>
<keyword evidence="6" id="KW-1185">Reference proteome</keyword>
<feature type="chain" id="PRO_5043427741" evidence="4">
    <location>
        <begin position="31"/>
        <end position="176"/>
    </location>
</feature>
<evidence type="ECO:0000313" key="5">
    <source>
        <dbReference type="EMBL" id="GFN93925.1"/>
    </source>
</evidence>
<evidence type="ECO:0000256" key="3">
    <source>
        <dbReference type="SAM" id="Phobius"/>
    </source>
</evidence>
<reference evidence="5 6" key="1">
    <citation type="journal article" date="2021" name="Elife">
        <title>Chloroplast acquisition without the gene transfer in kleptoplastic sea slugs, Plakobranchus ocellatus.</title>
        <authorList>
            <person name="Maeda T."/>
            <person name="Takahashi S."/>
            <person name="Yoshida T."/>
            <person name="Shimamura S."/>
            <person name="Takaki Y."/>
            <person name="Nagai Y."/>
            <person name="Toyoda A."/>
            <person name="Suzuki Y."/>
            <person name="Arimoto A."/>
            <person name="Ishii H."/>
            <person name="Satoh N."/>
            <person name="Nishiyama T."/>
            <person name="Hasebe M."/>
            <person name="Maruyama T."/>
            <person name="Minagawa J."/>
            <person name="Obokata J."/>
            <person name="Shigenobu S."/>
        </authorList>
    </citation>
    <scope>NUCLEOTIDE SEQUENCE [LARGE SCALE GENOMIC DNA]</scope>
</reference>
<comment type="caution">
    <text evidence="5">The sequence shown here is derived from an EMBL/GenBank/DDBJ whole genome shotgun (WGS) entry which is preliminary data.</text>
</comment>
<name>A0AAV3ZH09_9GAST</name>
<keyword evidence="2" id="KW-0325">Glycoprotein</keyword>
<proteinExistence type="predicted"/>
<dbReference type="Proteomes" id="UP000735302">
    <property type="component" value="Unassembled WGS sequence"/>
</dbReference>
<organism evidence="5 6">
    <name type="scientific">Plakobranchus ocellatus</name>
    <dbReference type="NCBI Taxonomy" id="259542"/>
    <lineage>
        <taxon>Eukaryota</taxon>
        <taxon>Metazoa</taxon>
        <taxon>Spiralia</taxon>
        <taxon>Lophotrochozoa</taxon>
        <taxon>Mollusca</taxon>
        <taxon>Gastropoda</taxon>
        <taxon>Heterobranchia</taxon>
        <taxon>Euthyneura</taxon>
        <taxon>Panpulmonata</taxon>
        <taxon>Sacoglossa</taxon>
        <taxon>Placobranchoidea</taxon>
        <taxon>Plakobranchidae</taxon>
        <taxon>Plakobranchus</taxon>
    </lineage>
</organism>
<keyword evidence="3" id="KW-0472">Membrane</keyword>
<keyword evidence="3" id="KW-1133">Transmembrane helix</keyword>
<feature type="transmembrane region" description="Helical" evidence="3">
    <location>
        <begin position="149"/>
        <end position="171"/>
    </location>
</feature>
<evidence type="ECO:0000313" key="6">
    <source>
        <dbReference type="Proteomes" id="UP000735302"/>
    </source>
</evidence>
<keyword evidence="1 4" id="KW-0732">Signal</keyword>
<dbReference type="InterPro" id="IPR050975">
    <property type="entry name" value="Sleep_regulator"/>
</dbReference>
<dbReference type="GO" id="GO:0030431">
    <property type="term" value="P:sleep"/>
    <property type="evidence" value="ECO:0007669"/>
    <property type="project" value="InterPro"/>
</dbReference>
<keyword evidence="3" id="KW-0812">Transmembrane</keyword>
<evidence type="ECO:0000256" key="1">
    <source>
        <dbReference type="ARBA" id="ARBA00022729"/>
    </source>
</evidence>
<evidence type="ECO:0000256" key="2">
    <source>
        <dbReference type="ARBA" id="ARBA00023180"/>
    </source>
</evidence>
<dbReference type="AlphaFoldDB" id="A0AAV3ZH09"/>
<dbReference type="EMBL" id="BLXT01002374">
    <property type="protein sequence ID" value="GFN93925.1"/>
    <property type="molecule type" value="Genomic_DNA"/>
</dbReference>
<sequence length="176" mass="19713">MDSIVMVLSYFMNDMMRLFVFMLVFGLGDASLQCYRCNNLDNPACNQYFKAYQFESITCPTLSNGDEPFCGKQQQPPLKNGWVGVIRSCYYPGDLPDMNETLGCHLHIMVETNFSAIYCLCDKDLCNGATSVSAVRRMFRRKQPLSATALSFLASFACPVILTASALIGSFTRRLD</sequence>
<dbReference type="Pfam" id="PF17064">
    <property type="entry name" value="QVR"/>
    <property type="match status" value="1"/>
</dbReference>
<feature type="signal peptide" evidence="4">
    <location>
        <begin position="1"/>
        <end position="30"/>
    </location>
</feature>
<protein>
    <submittedName>
        <fullName evidence="5">Cg6329, isoform a</fullName>
    </submittedName>
</protein>
<gene>
    <name evidence="5" type="ORF">PoB_002043100</name>
</gene>
<dbReference type="InterPro" id="IPR045860">
    <property type="entry name" value="Snake_toxin-like_sf"/>
</dbReference>
<dbReference type="SUPFAM" id="SSF57302">
    <property type="entry name" value="Snake toxin-like"/>
    <property type="match status" value="1"/>
</dbReference>
<accession>A0AAV3ZH09</accession>
<evidence type="ECO:0000256" key="4">
    <source>
        <dbReference type="SAM" id="SignalP"/>
    </source>
</evidence>
<dbReference type="GO" id="GO:0032222">
    <property type="term" value="P:regulation of synaptic transmission, cholinergic"/>
    <property type="evidence" value="ECO:0007669"/>
    <property type="project" value="InterPro"/>
</dbReference>